<dbReference type="Proteomes" id="UP000198968">
    <property type="component" value="Unassembled WGS sequence"/>
</dbReference>
<dbReference type="RefSeq" id="WP_008925681.1">
    <property type="nucleotide sequence ID" value="NZ_FOVG01000004.1"/>
</dbReference>
<gene>
    <name evidence="1" type="ORF">SAMN05428971_3490</name>
</gene>
<proteinExistence type="predicted"/>
<dbReference type="InterPro" id="IPR027405">
    <property type="entry name" value="YidB-like"/>
</dbReference>
<dbReference type="Gene3D" id="1.10.10.690">
    <property type="entry name" value="YidB-like"/>
    <property type="match status" value="1"/>
</dbReference>
<name>A0A1I5FZT3_9GAMM</name>
<protein>
    <submittedName>
        <fullName evidence="1">Uncharacterized conserved protein YidB, DUF937 family</fullName>
    </submittedName>
</protein>
<accession>A0A1I5FZT3</accession>
<dbReference type="GeneID" id="90519956"/>
<keyword evidence="2" id="KW-1185">Reference proteome</keyword>
<evidence type="ECO:0000313" key="1">
    <source>
        <dbReference type="EMBL" id="SFO29136.1"/>
    </source>
</evidence>
<dbReference type="AlphaFoldDB" id="A0A1I5FZT3"/>
<dbReference type="OrthoDB" id="5957313at2"/>
<sequence length="136" mass="14541">MGFLDELAGSLQGAQSDGHLPGQLQAVWHWVQEQGGIEVLLQKFQQGGLGEVFGSWIGTGANQPVEHSDIHSAFGQAELQSLADKLGTDVKGAAGTLAVILPQLIDKMSPQGHMDEASLHENKLDLGSMVDQIFKR</sequence>
<dbReference type="SUPFAM" id="SSF140804">
    <property type="entry name" value="YidB-like"/>
    <property type="match status" value="1"/>
</dbReference>
<dbReference type="Pfam" id="PF20159">
    <property type="entry name" value="YidB"/>
    <property type="match status" value="1"/>
</dbReference>
<reference evidence="2" key="1">
    <citation type="submission" date="2016-10" db="EMBL/GenBank/DDBJ databases">
        <authorList>
            <person name="Varghese N."/>
            <person name="Submissions S."/>
        </authorList>
    </citation>
    <scope>NUCLEOTIDE SEQUENCE [LARGE SCALE GENOMIC DNA]</scope>
    <source>
        <strain evidence="2">OV426</strain>
    </source>
</reference>
<dbReference type="InterPro" id="IPR045372">
    <property type="entry name" value="YidB"/>
</dbReference>
<dbReference type="EMBL" id="FOVG01000004">
    <property type="protein sequence ID" value="SFO29136.1"/>
    <property type="molecule type" value="Genomic_DNA"/>
</dbReference>
<organism evidence="1 2">
    <name type="scientific">Candidatus Pantoea varia</name>
    <dbReference type="NCBI Taxonomy" id="1881036"/>
    <lineage>
        <taxon>Bacteria</taxon>
        <taxon>Pseudomonadati</taxon>
        <taxon>Pseudomonadota</taxon>
        <taxon>Gammaproteobacteria</taxon>
        <taxon>Enterobacterales</taxon>
        <taxon>Erwiniaceae</taxon>
        <taxon>Pantoea</taxon>
    </lineage>
</organism>
<evidence type="ECO:0000313" key="2">
    <source>
        <dbReference type="Proteomes" id="UP000198968"/>
    </source>
</evidence>